<comment type="caution">
    <text evidence="1">The sequence shown here is derived from an EMBL/GenBank/DDBJ whole genome shotgun (WGS) entry which is preliminary data.</text>
</comment>
<dbReference type="OrthoDB" id="10499068at2759"/>
<dbReference type="EMBL" id="LAVV01007622">
    <property type="protein sequence ID" value="KNZ55333.1"/>
    <property type="molecule type" value="Genomic_DNA"/>
</dbReference>
<gene>
    <name evidence="1" type="ORF">VP01_2708g2</name>
</gene>
<organism evidence="1 2">
    <name type="scientific">Puccinia sorghi</name>
    <dbReference type="NCBI Taxonomy" id="27349"/>
    <lineage>
        <taxon>Eukaryota</taxon>
        <taxon>Fungi</taxon>
        <taxon>Dikarya</taxon>
        <taxon>Basidiomycota</taxon>
        <taxon>Pucciniomycotina</taxon>
        <taxon>Pucciniomycetes</taxon>
        <taxon>Pucciniales</taxon>
        <taxon>Pucciniaceae</taxon>
        <taxon>Puccinia</taxon>
    </lineage>
</organism>
<reference evidence="1 2" key="1">
    <citation type="submission" date="2015-08" db="EMBL/GenBank/DDBJ databases">
        <title>Next Generation Sequencing and Analysis of the Genome of Puccinia sorghi L Schw, the Causal Agent of Maize Common Rust.</title>
        <authorList>
            <person name="Rochi L."/>
            <person name="Burguener G."/>
            <person name="Darino M."/>
            <person name="Turjanski A."/>
            <person name="Kreff E."/>
            <person name="Dieguez M.J."/>
            <person name="Sacco F."/>
        </authorList>
    </citation>
    <scope>NUCLEOTIDE SEQUENCE [LARGE SCALE GENOMIC DNA]</scope>
    <source>
        <strain evidence="1 2">RO10H11247</strain>
    </source>
</reference>
<name>A0A0L6V3K0_9BASI</name>
<dbReference type="Proteomes" id="UP000037035">
    <property type="component" value="Unassembled WGS sequence"/>
</dbReference>
<sequence length="68" mass="7921">QSLGLTPKKFLLFFLQQTHPEVIYRRRFRGPQSGHRSTMKLVQELQNEMNKTTDGGVIWAAFTQQEIS</sequence>
<dbReference type="AlphaFoldDB" id="A0A0L6V3K0"/>
<proteinExistence type="predicted"/>
<dbReference type="VEuPathDB" id="FungiDB:VP01_2708g2"/>
<evidence type="ECO:0000313" key="1">
    <source>
        <dbReference type="EMBL" id="KNZ55333.1"/>
    </source>
</evidence>
<accession>A0A0L6V3K0</accession>
<evidence type="ECO:0000313" key="2">
    <source>
        <dbReference type="Proteomes" id="UP000037035"/>
    </source>
</evidence>
<keyword evidence="2" id="KW-1185">Reference proteome</keyword>
<feature type="non-terminal residue" evidence="1">
    <location>
        <position position="1"/>
    </location>
</feature>
<protein>
    <submittedName>
        <fullName evidence="1">Uncharacterized protein</fullName>
    </submittedName>
</protein>